<dbReference type="PIRSF" id="PIRSF000114">
    <property type="entry name" value="Glycerol-3-P_dh"/>
    <property type="match status" value="1"/>
</dbReference>
<gene>
    <name evidence="13" type="ORF">MICPUCDRAFT_34755</name>
</gene>
<evidence type="ECO:0000259" key="11">
    <source>
        <dbReference type="Pfam" id="PF01210"/>
    </source>
</evidence>
<feature type="binding site" evidence="8">
    <location>
        <position position="184"/>
    </location>
    <ligand>
        <name>NAD(+)</name>
        <dbReference type="ChEBI" id="CHEBI:57540"/>
    </ligand>
</feature>
<evidence type="ECO:0000256" key="3">
    <source>
        <dbReference type="ARBA" id="ARBA00023027"/>
    </source>
</evidence>
<dbReference type="HAMAP" id="MF_00394">
    <property type="entry name" value="NAD_Glyc3P_dehydrog"/>
    <property type="match status" value="1"/>
</dbReference>
<dbReference type="KEGG" id="mpp:MICPUCDRAFT_34755"/>
<dbReference type="SUPFAM" id="SSF48179">
    <property type="entry name" value="6-phosphogluconate dehydrogenase C-terminal domain-like"/>
    <property type="match status" value="1"/>
</dbReference>
<evidence type="ECO:0000256" key="10">
    <source>
        <dbReference type="RuleBase" id="RU361243"/>
    </source>
</evidence>
<evidence type="ECO:0000256" key="4">
    <source>
        <dbReference type="ARBA" id="ARBA00048683"/>
    </source>
</evidence>
<reference evidence="13 14" key="1">
    <citation type="journal article" date="2009" name="Science">
        <title>Green evolution and dynamic adaptations revealed by genomes of the marine picoeukaryotes Micromonas.</title>
        <authorList>
            <person name="Worden A.Z."/>
            <person name="Lee J.H."/>
            <person name="Mock T."/>
            <person name="Rouze P."/>
            <person name="Simmons M.P."/>
            <person name="Aerts A.L."/>
            <person name="Allen A.E."/>
            <person name="Cuvelier M.L."/>
            <person name="Derelle E."/>
            <person name="Everett M.V."/>
            <person name="Foulon E."/>
            <person name="Grimwood J."/>
            <person name="Gundlach H."/>
            <person name="Henrissat B."/>
            <person name="Napoli C."/>
            <person name="McDonald S.M."/>
            <person name="Parker M.S."/>
            <person name="Rombauts S."/>
            <person name="Salamov A."/>
            <person name="Von Dassow P."/>
            <person name="Badger J.H."/>
            <person name="Coutinho P.M."/>
            <person name="Demir E."/>
            <person name="Dubchak I."/>
            <person name="Gentemann C."/>
            <person name="Eikrem W."/>
            <person name="Gready J.E."/>
            <person name="John U."/>
            <person name="Lanier W."/>
            <person name="Lindquist E.A."/>
            <person name="Lucas S."/>
            <person name="Mayer K.F."/>
            <person name="Moreau H."/>
            <person name="Not F."/>
            <person name="Otillar R."/>
            <person name="Panaud O."/>
            <person name="Pangilinan J."/>
            <person name="Paulsen I."/>
            <person name="Piegu B."/>
            <person name="Poliakov A."/>
            <person name="Robbens S."/>
            <person name="Schmutz J."/>
            <person name="Toulza E."/>
            <person name="Wyss T."/>
            <person name="Zelensky A."/>
            <person name="Zhou K."/>
            <person name="Armbrust E.V."/>
            <person name="Bhattacharya D."/>
            <person name="Goodenough U.W."/>
            <person name="Van de Peer Y."/>
            <person name="Grigoriev I.V."/>
        </authorList>
    </citation>
    <scope>NUCLEOTIDE SEQUENCE [LARGE SCALE GENOMIC DNA]</scope>
    <source>
        <strain evidence="13 14">CCMP1545</strain>
    </source>
</reference>
<comment type="catalytic activity">
    <reaction evidence="4 10">
        <text>sn-glycerol 3-phosphate + NAD(+) = dihydroxyacetone phosphate + NADH + H(+)</text>
        <dbReference type="Rhea" id="RHEA:11092"/>
        <dbReference type="ChEBI" id="CHEBI:15378"/>
        <dbReference type="ChEBI" id="CHEBI:57540"/>
        <dbReference type="ChEBI" id="CHEBI:57597"/>
        <dbReference type="ChEBI" id="CHEBI:57642"/>
        <dbReference type="ChEBI" id="CHEBI:57945"/>
        <dbReference type="EC" id="1.1.1.8"/>
    </reaction>
</comment>
<dbReference type="GO" id="GO:0141152">
    <property type="term" value="F:glycerol-3-phosphate dehydrogenase (NAD+) activity"/>
    <property type="evidence" value="ECO:0007669"/>
    <property type="project" value="UniProtKB-UniRule"/>
</dbReference>
<dbReference type="FunFam" id="3.40.50.720:FF:000019">
    <property type="entry name" value="Glycerol-3-phosphate dehydrogenase [NAD(P)+]"/>
    <property type="match status" value="1"/>
</dbReference>
<dbReference type="Pfam" id="PF01210">
    <property type="entry name" value="NAD_Gly3P_dh_N"/>
    <property type="match status" value="1"/>
</dbReference>
<accession>C1MXZ4</accession>
<dbReference type="EMBL" id="GG663742">
    <property type="protein sequence ID" value="EEH55245.1"/>
    <property type="molecule type" value="Genomic_DNA"/>
</dbReference>
<dbReference type="PRINTS" id="PR00077">
    <property type="entry name" value="GPDHDRGNASE"/>
</dbReference>
<evidence type="ECO:0000256" key="5">
    <source>
        <dbReference type="ARBA" id="ARBA00060503"/>
    </source>
</evidence>
<dbReference type="OMA" id="NIYTPIA"/>
<evidence type="ECO:0000313" key="14">
    <source>
        <dbReference type="Proteomes" id="UP000001876"/>
    </source>
</evidence>
<feature type="binding site" evidence="8">
    <location>
        <begin position="47"/>
        <end position="52"/>
    </location>
    <ligand>
        <name>NAD(+)</name>
        <dbReference type="ChEBI" id="CHEBI:57540"/>
    </ligand>
</feature>
<organism evidence="14">
    <name type="scientific">Micromonas pusilla (strain CCMP1545)</name>
    <name type="common">Picoplanktonic green alga</name>
    <dbReference type="NCBI Taxonomy" id="564608"/>
    <lineage>
        <taxon>Eukaryota</taxon>
        <taxon>Viridiplantae</taxon>
        <taxon>Chlorophyta</taxon>
        <taxon>Mamiellophyceae</taxon>
        <taxon>Mamiellales</taxon>
        <taxon>Mamiellaceae</taxon>
        <taxon>Micromonas</taxon>
    </lineage>
</organism>
<dbReference type="RefSeq" id="XP_003060476.1">
    <property type="nucleotide sequence ID" value="XM_003060430.1"/>
</dbReference>
<comment type="subcellular location">
    <subcellularLocation>
        <location evidence="5">Glycosome</location>
    </subcellularLocation>
</comment>
<dbReference type="AlphaFoldDB" id="C1MXZ4"/>
<dbReference type="PANTHER" id="PTHR11728:SF1">
    <property type="entry name" value="GLYCEROL-3-PHOSPHATE DEHYDROGENASE [NAD(+)] 2, CHLOROPLASTIC"/>
    <property type="match status" value="1"/>
</dbReference>
<dbReference type="eggNOG" id="KOG2711">
    <property type="taxonomic scope" value="Eukaryota"/>
</dbReference>
<comment type="similarity">
    <text evidence="1 9">Belongs to the NAD-dependent glycerol-3-phosphate dehydrogenase family.</text>
</comment>
<feature type="active site" description="Proton acceptor" evidence="7">
    <location>
        <position position="235"/>
    </location>
</feature>
<evidence type="ECO:0000256" key="6">
    <source>
        <dbReference type="ARBA" id="ARBA00084116"/>
    </source>
</evidence>
<proteinExistence type="inferred from homology"/>
<keyword evidence="14" id="KW-1185">Reference proteome</keyword>
<dbReference type="InterPro" id="IPR036291">
    <property type="entry name" value="NAD(P)-bd_dom_sf"/>
</dbReference>
<dbReference type="PANTHER" id="PTHR11728">
    <property type="entry name" value="GLYCEROL-3-PHOSPHATE DEHYDROGENASE"/>
    <property type="match status" value="1"/>
</dbReference>
<dbReference type="Gene3D" id="3.40.50.720">
    <property type="entry name" value="NAD(P)-binding Rossmann-like Domain"/>
    <property type="match status" value="1"/>
</dbReference>
<evidence type="ECO:0000259" key="12">
    <source>
        <dbReference type="Pfam" id="PF07479"/>
    </source>
</evidence>
<dbReference type="NCBIfam" id="NF000940">
    <property type="entry name" value="PRK00094.1-2"/>
    <property type="match status" value="1"/>
</dbReference>
<dbReference type="OrthoDB" id="10263760at2759"/>
<dbReference type="PROSITE" id="PS00957">
    <property type="entry name" value="NAD_G3PDH"/>
    <property type="match status" value="1"/>
</dbReference>
<dbReference type="InterPro" id="IPR006168">
    <property type="entry name" value="G3P_DH_NAD-dep"/>
</dbReference>
<evidence type="ECO:0000256" key="8">
    <source>
        <dbReference type="PIRSR" id="PIRSR000114-3"/>
    </source>
</evidence>
<dbReference type="GeneID" id="9685914"/>
<protein>
    <recommendedName>
        <fullName evidence="10">Glycerol-3-phosphate dehydrogenase [NAD(+)]</fullName>
        <ecNumber evidence="10">1.1.1.8</ecNumber>
    </recommendedName>
</protein>
<evidence type="ECO:0000256" key="9">
    <source>
        <dbReference type="RuleBase" id="RU000437"/>
    </source>
</evidence>
<dbReference type="InterPro" id="IPR008927">
    <property type="entry name" value="6-PGluconate_DH-like_C_sf"/>
</dbReference>
<dbReference type="FunFam" id="1.10.1040.10:FF:000001">
    <property type="entry name" value="Glycerol-3-phosphate dehydrogenase [NAD(P)+]"/>
    <property type="match status" value="1"/>
</dbReference>
<dbReference type="Gene3D" id="1.10.1040.10">
    <property type="entry name" value="N-(1-d-carboxylethyl)-l-norvaline Dehydrogenase, domain 2"/>
    <property type="match status" value="1"/>
</dbReference>
<dbReference type="GO" id="GO:0005975">
    <property type="term" value="P:carbohydrate metabolic process"/>
    <property type="evidence" value="ECO:0007669"/>
    <property type="project" value="InterPro"/>
</dbReference>
<dbReference type="STRING" id="564608.C1MXZ4"/>
<keyword evidence="2 9" id="KW-0560">Oxidoreductase</keyword>
<dbReference type="InterPro" id="IPR013328">
    <property type="entry name" value="6PGD_dom2"/>
</dbReference>
<evidence type="ECO:0000256" key="7">
    <source>
        <dbReference type="PIRSR" id="PIRSR000114-1"/>
    </source>
</evidence>
<sequence length="370" mass="39335">MKGISDDERLSVKESWDKIVRWATRRRAYLSTKEDVLASTKKVAIMGGGSFGTAMGTLLARNKRDLDVVILVRSDADARSINETHRNAKYLPQYELPPSVRATTDPAEALSGCDFIVHAVPVQSSKAFLRGVKDHVDPKTPLLCLAKGLGASYHLTLVPMMTEVIPAGLGRDQPLAVLSGPTFAVELMQGLPTAIVAASTDKNLAGRVQRLFASTHLRVNTSNDVVGVELSGALKNVLAIAAGMIEGLELGNNALAAVVAQGCAEIRWLATKMGAKPETLSGLSGTGDIMLTRNRTVGVRLGKGETLEEILGSMTQVAEGVATAPAVMKLARKYKVSLPVLTAVARILEDGLDPRVAVEEVMNLPQVPEA</sequence>
<name>C1MXZ4_MICPC</name>
<dbReference type="InterPro" id="IPR011128">
    <property type="entry name" value="G3P_DH_NAD-dep_N"/>
</dbReference>
<dbReference type="GO" id="GO:0051287">
    <property type="term" value="F:NAD binding"/>
    <property type="evidence" value="ECO:0007669"/>
    <property type="project" value="UniProtKB-UniRule"/>
</dbReference>
<dbReference type="GO" id="GO:0046168">
    <property type="term" value="P:glycerol-3-phosphate catabolic process"/>
    <property type="evidence" value="ECO:0007669"/>
    <property type="project" value="UniProtKB-UniRule"/>
</dbReference>
<dbReference type="SUPFAM" id="SSF51735">
    <property type="entry name" value="NAD(P)-binding Rossmann-fold domains"/>
    <property type="match status" value="1"/>
</dbReference>
<dbReference type="GO" id="GO:0020015">
    <property type="term" value="C:glycosome"/>
    <property type="evidence" value="ECO:0007669"/>
    <property type="project" value="UniProtKB-SubCell"/>
</dbReference>
<dbReference type="Proteomes" id="UP000001876">
    <property type="component" value="Unassembled WGS sequence"/>
</dbReference>
<evidence type="ECO:0000256" key="1">
    <source>
        <dbReference type="ARBA" id="ARBA00011009"/>
    </source>
</evidence>
<dbReference type="InterPro" id="IPR006109">
    <property type="entry name" value="G3P_DH_NAD-dep_C"/>
</dbReference>
<dbReference type="GO" id="GO:0005829">
    <property type="term" value="C:cytosol"/>
    <property type="evidence" value="ECO:0007669"/>
    <property type="project" value="TreeGrafter"/>
</dbReference>
<feature type="domain" description="Glycerol-3-phosphate dehydrogenase NAD-dependent C-terminal" evidence="12">
    <location>
        <begin position="224"/>
        <end position="358"/>
    </location>
</feature>
<evidence type="ECO:0000313" key="13">
    <source>
        <dbReference type="EMBL" id="EEH55245.1"/>
    </source>
</evidence>
<dbReference type="Pfam" id="PF07479">
    <property type="entry name" value="NAD_Gly3P_dh_C"/>
    <property type="match status" value="1"/>
</dbReference>
<keyword evidence="3 8" id="KW-0520">NAD</keyword>
<dbReference type="NCBIfam" id="NF000942">
    <property type="entry name" value="PRK00094.1-4"/>
    <property type="match status" value="1"/>
</dbReference>
<evidence type="ECO:0000256" key="2">
    <source>
        <dbReference type="ARBA" id="ARBA00023002"/>
    </source>
</evidence>
<keyword evidence="6" id="KW-0327">Glycosome</keyword>
<feature type="domain" description="Glycerol-3-phosphate dehydrogenase NAD-dependent N-terminal" evidence="11">
    <location>
        <begin position="42"/>
        <end position="204"/>
    </location>
</feature>
<dbReference type="EC" id="1.1.1.8" evidence="10"/>